<feature type="region of interest" description="Disordered" evidence="1">
    <location>
        <begin position="49"/>
        <end position="82"/>
    </location>
</feature>
<evidence type="ECO:0000256" key="2">
    <source>
        <dbReference type="SAM" id="SignalP"/>
    </source>
</evidence>
<name>A0ABY8H6P0_9MICC</name>
<evidence type="ECO:0000313" key="3">
    <source>
        <dbReference type="EMBL" id="WFP16307.1"/>
    </source>
</evidence>
<accession>A0ABY8H6P0</accession>
<gene>
    <name evidence="3" type="ORF">P8192_13130</name>
</gene>
<dbReference type="Proteomes" id="UP001219037">
    <property type="component" value="Chromosome"/>
</dbReference>
<keyword evidence="4" id="KW-1185">Reference proteome</keyword>
<dbReference type="EMBL" id="CP121252">
    <property type="protein sequence ID" value="WFP16307.1"/>
    <property type="molecule type" value="Genomic_DNA"/>
</dbReference>
<reference evidence="3 4" key="1">
    <citation type="submission" date="2023-04" db="EMBL/GenBank/DDBJ databases">
        <title>Funneling lignin-derived compounds into biodiesel using alkali-halophilic Citricoccus sp. P2.</title>
        <authorList>
            <person name="Luo C.-B."/>
        </authorList>
    </citation>
    <scope>NUCLEOTIDE SEQUENCE [LARGE SCALE GENOMIC DNA]</scope>
    <source>
        <strain evidence="3 4">P2</strain>
    </source>
</reference>
<feature type="chain" id="PRO_5045151272" description="Secreted protein" evidence="2">
    <location>
        <begin position="32"/>
        <end position="303"/>
    </location>
</feature>
<keyword evidence="2" id="KW-0732">Signal</keyword>
<evidence type="ECO:0008006" key="5">
    <source>
        <dbReference type="Google" id="ProtNLM"/>
    </source>
</evidence>
<feature type="compositionally biased region" description="Low complexity" evidence="1">
    <location>
        <begin position="51"/>
        <end position="80"/>
    </location>
</feature>
<evidence type="ECO:0000256" key="1">
    <source>
        <dbReference type="SAM" id="MobiDB-lite"/>
    </source>
</evidence>
<protein>
    <recommendedName>
        <fullName evidence="5">Secreted protein</fullName>
    </recommendedName>
</protein>
<proteinExistence type="predicted"/>
<feature type="region of interest" description="Disordered" evidence="1">
    <location>
        <begin position="151"/>
        <end position="185"/>
    </location>
</feature>
<feature type="signal peptide" evidence="2">
    <location>
        <begin position="1"/>
        <end position="31"/>
    </location>
</feature>
<feature type="compositionally biased region" description="Polar residues" evidence="1">
    <location>
        <begin position="175"/>
        <end position="185"/>
    </location>
</feature>
<organism evidence="3 4">
    <name type="scientific">Citricoccus muralis</name>
    <dbReference type="NCBI Taxonomy" id="169134"/>
    <lineage>
        <taxon>Bacteria</taxon>
        <taxon>Bacillati</taxon>
        <taxon>Actinomycetota</taxon>
        <taxon>Actinomycetes</taxon>
        <taxon>Micrococcales</taxon>
        <taxon>Micrococcaceae</taxon>
        <taxon>Citricoccus</taxon>
    </lineage>
</organism>
<dbReference type="RefSeq" id="WP_278157458.1">
    <property type="nucleotide sequence ID" value="NZ_CP121252.1"/>
</dbReference>
<sequence length="303" mass="31455">MTLAPSTVQRAPRRRRAALSTCALASVAALALTGCGEALEGLDNLDDFSNATPSTSPSADADSSSTAEPSASADSSEGAAQSTNGLVSFDDEATEFLQLRPAEQHAAEALPALTTMVESMIDAGGESLRMPLPNNRPYRVISCDVPDEVLDAAGSATPTPTTTPSAPSESGEPSDSTTLGMTTADNGALPTEAARIVMDNLSVQDLDPVLVADTGDDLFGAVGYSEADRPASMAGYTTLTWLDEDNGGEIVSLTSEGSHTALNARSSCLPAHDLNALEDQVQELNDEFHTRIFDTDDSEESPE</sequence>
<feature type="compositionally biased region" description="Low complexity" evidence="1">
    <location>
        <begin position="152"/>
        <end position="174"/>
    </location>
</feature>
<evidence type="ECO:0000313" key="4">
    <source>
        <dbReference type="Proteomes" id="UP001219037"/>
    </source>
</evidence>